<reference evidence="1 2" key="1">
    <citation type="submission" date="2019-09" db="EMBL/GenBank/DDBJ databases">
        <title>Wenzhouxiangella sp. Genome sequencing and assembly.</title>
        <authorList>
            <person name="Zhang R."/>
        </authorList>
    </citation>
    <scope>NUCLEOTIDE SEQUENCE [LARGE SCALE GENOMIC DNA]</scope>
    <source>
        <strain evidence="1 2">W260</strain>
    </source>
</reference>
<sequence>MLRISKLADYAILLMVELAASGDEVLSAQALADRAGIELPTASKILKLLASSGAVSSFRGARGGYRVERPAAEISVAEIIAAIEGPIAMTECSIHEGLCSVEASCNARENWMKISRAVTTALEQVSLADMAGAPDSSAGIGELPKLRIATLV</sequence>
<dbReference type="InterPro" id="IPR000944">
    <property type="entry name" value="Tscrpt_reg_Rrf2"/>
</dbReference>
<accession>A0A5N0TJB8</accession>
<organism evidence="1 2">
    <name type="scientific">Marinihelvus fidelis</name>
    <dbReference type="NCBI Taxonomy" id="2613842"/>
    <lineage>
        <taxon>Bacteria</taxon>
        <taxon>Pseudomonadati</taxon>
        <taxon>Pseudomonadota</taxon>
        <taxon>Gammaproteobacteria</taxon>
        <taxon>Chromatiales</taxon>
        <taxon>Wenzhouxiangellaceae</taxon>
        <taxon>Marinihelvus</taxon>
    </lineage>
</organism>
<dbReference type="PANTHER" id="PTHR33221:SF2">
    <property type="entry name" value="TRANSCRIPTIONAL REGULATOR"/>
    <property type="match status" value="1"/>
</dbReference>
<dbReference type="GO" id="GO:0003700">
    <property type="term" value="F:DNA-binding transcription factor activity"/>
    <property type="evidence" value="ECO:0007669"/>
    <property type="project" value="TreeGrafter"/>
</dbReference>
<name>A0A5N0TJB8_9GAMM</name>
<dbReference type="Pfam" id="PF02082">
    <property type="entry name" value="Rrf2"/>
    <property type="match status" value="1"/>
</dbReference>
<dbReference type="Proteomes" id="UP000325372">
    <property type="component" value="Unassembled WGS sequence"/>
</dbReference>
<dbReference type="InterPro" id="IPR014290">
    <property type="entry name" value="SUF_FeS_clus_asmbl_reg"/>
</dbReference>
<keyword evidence="2" id="KW-1185">Reference proteome</keyword>
<dbReference type="GO" id="GO:0005829">
    <property type="term" value="C:cytosol"/>
    <property type="evidence" value="ECO:0007669"/>
    <property type="project" value="TreeGrafter"/>
</dbReference>
<gene>
    <name evidence="1" type="ORF">F3N42_03355</name>
</gene>
<evidence type="ECO:0000313" key="2">
    <source>
        <dbReference type="Proteomes" id="UP000325372"/>
    </source>
</evidence>
<dbReference type="InterPro" id="IPR036388">
    <property type="entry name" value="WH-like_DNA-bd_sf"/>
</dbReference>
<dbReference type="EMBL" id="VYXP01000002">
    <property type="protein sequence ID" value="KAA9133399.1"/>
    <property type="molecule type" value="Genomic_DNA"/>
</dbReference>
<protein>
    <submittedName>
        <fullName evidence="1">SUF system Fe-S cluster assembly regulator</fullName>
    </submittedName>
</protein>
<dbReference type="PANTHER" id="PTHR33221">
    <property type="entry name" value="WINGED HELIX-TURN-HELIX TRANSCRIPTIONAL REGULATOR, RRF2 FAMILY"/>
    <property type="match status" value="1"/>
</dbReference>
<dbReference type="NCBIfam" id="TIGR00738">
    <property type="entry name" value="rrf2_super"/>
    <property type="match status" value="1"/>
</dbReference>
<proteinExistence type="predicted"/>
<dbReference type="NCBIfam" id="TIGR02944">
    <property type="entry name" value="suf_reg_Xantho"/>
    <property type="match status" value="1"/>
</dbReference>
<dbReference type="SUPFAM" id="SSF46785">
    <property type="entry name" value="Winged helix' DNA-binding domain"/>
    <property type="match status" value="1"/>
</dbReference>
<comment type="caution">
    <text evidence="1">The sequence shown here is derived from an EMBL/GenBank/DDBJ whole genome shotgun (WGS) entry which is preliminary data.</text>
</comment>
<dbReference type="AlphaFoldDB" id="A0A5N0TJB8"/>
<dbReference type="RefSeq" id="WP_150862958.1">
    <property type="nucleotide sequence ID" value="NZ_VYXP01000002.1"/>
</dbReference>
<dbReference type="InterPro" id="IPR036390">
    <property type="entry name" value="WH_DNA-bd_sf"/>
</dbReference>
<dbReference type="Gene3D" id="1.10.10.10">
    <property type="entry name" value="Winged helix-like DNA-binding domain superfamily/Winged helix DNA-binding domain"/>
    <property type="match status" value="1"/>
</dbReference>
<dbReference type="PROSITE" id="PS51197">
    <property type="entry name" value="HTH_RRF2_2"/>
    <property type="match status" value="1"/>
</dbReference>
<evidence type="ECO:0000313" key="1">
    <source>
        <dbReference type="EMBL" id="KAA9133399.1"/>
    </source>
</evidence>